<evidence type="ECO:0008006" key="5">
    <source>
        <dbReference type="Google" id="ProtNLM"/>
    </source>
</evidence>
<sequence length="240" mass="24860">MKTRTLHIALISALSLILLAGCSEGTNNHSAAVSQSDTTSSSVKAPKKSEKKSESKKSSDKQVAATASSTPDNSEGTDQNSVSQSTESSQPVANSDTYSAPAASTQSSQQQAAATTSSQPQSSSSSSVASSSSKQAAAESSSTESAVPLAQFYGKWDGADGFTIYYTTTGTMVVTQDGNTTQSPVVAEQMADGRVLFRATKPGINNILAKISNGKMYLTMAGYDSLELTRDAGWNGQLPE</sequence>
<accession>A0A5P8M3R9</accession>
<feature type="signal peptide" evidence="2">
    <location>
        <begin position="1"/>
        <end position="20"/>
    </location>
</feature>
<feature type="compositionally biased region" description="Polar residues" evidence="1">
    <location>
        <begin position="27"/>
        <end position="39"/>
    </location>
</feature>
<dbReference type="AlphaFoldDB" id="A0A5P8M3R9"/>
<reference evidence="3 4" key="1">
    <citation type="submission" date="2019-10" db="EMBL/GenBank/DDBJ databases">
        <title>The completed genome of Lactobacillus harbinensis M1.</title>
        <authorList>
            <person name="Zheng Y."/>
        </authorList>
    </citation>
    <scope>NUCLEOTIDE SEQUENCE [LARGE SCALE GENOMIC DNA]</scope>
    <source>
        <strain evidence="3 4">M1</strain>
    </source>
</reference>
<feature type="compositionally biased region" description="Low complexity" evidence="1">
    <location>
        <begin position="99"/>
        <end position="144"/>
    </location>
</feature>
<dbReference type="RefSeq" id="WP_152260570.1">
    <property type="nucleotide sequence ID" value="NZ_CP045143.1"/>
</dbReference>
<evidence type="ECO:0000256" key="1">
    <source>
        <dbReference type="SAM" id="MobiDB-lite"/>
    </source>
</evidence>
<dbReference type="Proteomes" id="UP000326779">
    <property type="component" value="Chromosome"/>
</dbReference>
<gene>
    <name evidence="3" type="ORF">D1010_06910</name>
</gene>
<feature type="compositionally biased region" description="Basic and acidic residues" evidence="1">
    <location>
        <begin position="47"/>
        <end position="60"/>
    </location>
</feature>
<feature type="compositionally biased region" description="Polar residues" evidence="1">
    <location>
        <begin position="65"/>
        <end position="98"/>
    </location>
</feature>
<feature type="region of interest" description="Disordered" evidence="1">
    <location>
        <begin position="27"/>
        <end position="144"/>
    </location>
</feature>
<dbReference type="EMBL" id="CP045143">
    <property type="protein sequence ID" value="QFR23152.1"/>
    <property type="molecule type" value="Genomic_DNA"/>
</dbReference>
<dbReference type="KEGG" id="lhb:D1010_06910"/>
<protein>
    <recommendedName>
        <fullName evidence="5">Lipoprotein</fullName>
    </recommendedName>
</protein>
<name>A0A5P8M3R9_9LACO</name>
<keyword evidence="2" id="KW-0732">Signal</keyword>
<dbReference type="PROSITE" id="PS51257">
    <property type="entry name" value="PROKAR_LIPOPROTEIN"/>
    <property type="match status" value="1"/>
</dbReference>
<organism evidence="3 4">
    <name type="scientific">Schleiferilactobacillus harbinensis</name>
    <dbReference type="NCBI Taxonomy" id="304207"/>
    <lineage>
        <taxon>Bacteria</taxon>
        <taxon>Bacillati</taxon>
        <taxon>Bacillota</taxon>
        <taxon>Bacilli</taxon>
        <taxon>Lactobacillales</taxon>
        <taxon>Lactobacillaceae</taxon>
        <taxon>Schleiferilactobacillus</taxon>
    </lineage>
</organism>
<feature type="chain" id="PRO_5039627358" description="Lipoprotein" evidence="2">
    <location>
        <begin position="21"/>
        <end position="240"/>
    </location>
</feature>
<evidence type="ECO:0000313" key="4">
    <source>
        <dbReference type="Proteomes" id="UP000326779"/>
    </source>
</evidence>
<proteinExistence type="predicted"/>
<evidence type="ECO:0000256" key="2">
    <source>
        <dbReference type="SAM" id="SignalP"/>
    </source>
</evidence>
<evidence type="ECO:0000313" key="3">
    <source>
        <dbReference type="EMBL" id="QFR23152.1"/>
    </source>
</evidence>